<keyword evidence="6" id="KW-0862">Zinc</keyword>
<dbReference type="PANTHER" id="PTHR22789:SF8">
    <property type="entry name" value="L-RIBULOSE-5-PHOSPHATE 4-EPIMERASE SGBE"/>
    <property type="match status" value="1"/>
</dbReference>
<evidence type="ECO:0000256" key="5">
    <source>
        <dbReference type="ARBA" id="ARBA00022723"/>
    </source>
</evidence>
<dbReference type="EC" id="5.1.3.4" evidence="4"/>
<evidence type="ECO:0000256" key="6">
    <source>
        <dbReference type="ARBA" id="ARBA00022833"/>
    </source>
</evidence>
<dbReference type="GO" id="GO:0019323">
    <property type="term" value="P:pentose catabolic process"/>
    <property type="evidence" value="ECO:0007669"/>
    <property type="project" value="TreeGrafter"/>
</dbReference>
<dbReference type="InterPro" id="IPR001303">
    <property type="entry name" value="Aldolase_II/adducin_N"/>
</dbReference>
<evidence type="ECO:0000313" key="8">
    <source>
        <dbReference type="EMBL" id="PVZ95707.1"/>
    </source>
</evidence>
<dbReference type="OrthoDB" id="9786287at2"/>
<evidence type="ECO:0000256" key="4">
    <source>
        <dbReference type="ARBA" id="ARBA00013186"/>
    </source>
</evidence>
<evidence type="ECO:0000256" key="3">
    <source>
        <dbReference type="ARBA" id="ARBA00010037"/>
    </source>
</evidence>
<reference evidence="8 9" key="1">
    <citation type="submission" date="2018-05" db="EMBL/GenBank/DDBJ databases">
        <title>Amnibacterium sp. M8JJ-5, whole genome shotgun sequence.</title>
        <authorList>
            <person name="Tuo L."/>
        </authorList>
    </citation>
    <scope>NUCLEOTIDE SEQUENCE [LARGE SCALE GENOMIC DNA]</scope>
    <source>
        <strain evidence="8 9">M8JJ-5</strain>
    </source>
</reference>
<feature type="domain" description="Class II aldolase/adducin N-terminal" evidence="7">
    <location>
        <begin position="16"/>
        <end position="199"/>
    </location>
</feature>
<name>A0A2V1HY78_9MICO</name>
<comment type="similarity">
    <text evidence="3">Belongs to the aldolase class II family. AraD/FucA subfamily.</text>
</comment>
<gene>
    <name evidence="8" type="ORF">DDQ50_04285</name>
</gene>
<evidence type="ECO:0000256" key="1">
    <source>
        <dbReference type="ARBA" id="ARBA00001726"/>
    </source>
</evidence>
<proteinExistence type="inferred from homology"/>
<dbReference type="RefSeq" id="WP_116755442.1">
    <property type="nucleotide sequence ID" value="NZ_JBHUEX010000001.1"/>
</dbReference>
<comment type="catalytic activity">
    <reaction evidence="1">
        <text>L-ribulose 5-phosphate = D-xylulose 5-phosphate</text>
        <dbReference type="Rhea" id="RHEA:22368"/>
        <dbReference type="ChEBI" id="CHEBI:57737"/>
        <dbReference type="ChEBI" id="CHEBI:58226"/>
        <dbReference type="EC" id="5.1.3.4"/>
    </reaction>
</comment>
<dbReference type="GO" id="GO:0008742">
    <property type="term" value="F:L-ribulose-phosphate 4-epimerase activity"/>
    <property type="evidence" value="ECO:0007669"/>
    <property type="project" value="UniProtKB-EC"/>
</dbReference>
<protein>
    <recommendedName>
        <fullName evidence="4">L-ribulose-5-phosphate 4-epimerase</fullName>
        <ecNumber evidence="4">5.1.3.4</ecNumber>
    </recommendedName>
</protein>
<dbReference type="Gene3D" id="3.40.225.10">
    <property type="entry name" value="Class II aldolase/adducin N-terminal domain"/>
    <property type="match status" value="1"/>
</dbReference>
<dbReference type="GO" id="GO:0005829">
    <property type="term" value="C:cytosol"/>
    <property type="evidence" value="ECO:0007669"/>
    <property type="project" value="TreeGrafter"/>
</dbReference>
<dbReference type="SMART" id="SM01007">
    <property type="entry name" value="Aldolase_II"/>
    <property type="match status" value="1"/>
</dbReference>
<dbReference type="Proteomes" id="UP000244893">
    <property type="component" value="Unassembled WGS sequence"/>
</dbReference>
<dbReference type="GO" id="GO:0016832">
    <property type="term" value="F:aldehyde-lyase activity"/>
    <property type="evidence" value="ECO:0007669"/>
    <property type="project" value="TreeGrafter"/>
</dbReference>
<sequence length="233" mass="24266">MGFSPEIEVAIVRARAELSRSHHDLVRRDLVTSDEAQISVRVPGADLLVITSVDVHYDDVAPENLVVCDLRGVVASDSLGSELSPALEAAAHGYLYRTMPEVGAVVHTHSPYAVAWAAISEPIPSVLTTVAARFGGDIPVGPLVTSSDESLGHAIADVLAGARSRAVLMRGHGPFTVGADARAAVDRALQVEEVARAVYLARGVGDPQALAQTDVDALFAARDAPGSRLAAPA</sequence>
<dbReference type="AlphaFoldDB" id="A0A2V1HY78"/>
<organism evidence="8 9">
    <name type="scientific">Amnibacterium flavum</name>
    <dbReference type="NCBI Taxonomy" id="2173173"/>
    <lineage>
        <taxon>Bacteria</taxon>
        <taxon>Bacillati</taxon>
        <taxon>Actinomycetota</taxon>
        <taxon>Actinomycetes</taxon>
        <taxon>Micrococcales</taxon>
        <taxon>Microbacteriaceae</taxon>
        <taxon>Amnibacterium</taxon>
    </lineage>
</organism>
<keyword evidence="9" id="KW-1185">Reference proteome</keyword>
<evidence type="ECO:0000313" key="9">
    <source>
        <dbReference type="Proteomes" id="UP000244893"/>
    </source>
</evidence>
<dbReference type="InterPro" id="IPR050197">
    <property type="entry name" value="Aldolase_class_II_sugar_metab"/>
</dbReference>
<evidence type="ECO:0000256" key="2">
    <source>
        <dbReference type="ARBA" id="ARBA00001947"/>
    </source>
</evidence>
<accession>A0A2V1HY78</accession>
<dbReference type="SUPFAM" id="SSF53639">
    <property type="entry name" value="AraD/HMP-PK domain-like"/>
    <property type="match status" value="1"/>
</dbReference>
<evidence type="ECO:0000259" key="7">
    <source>
        <dbReference type="SMART" id="SM01007"/>
    </source>
</evidence>
<dbReference type="PANTHER" id="PTHR22789">
    <property type="entry name" value="FUCULOSE PHOSPHATE ALDOLASE"/>
    <property type="match status" value="1"/>
</dbReference>
<dbReference type="GO" id="GO:0046872">
    <property type="term" value="F:metal ion binding"/>
    <property type="evidence" value="ECO:0007669"/>
    <property type="project" value="UniProtKB-KW"/>
</dbReference>
<dbReference type="Pfam" id="PF00596">
    <property type="entry name" value="Aldolase_II"/>
    <property type="match status" value="1"/>
</dbReference>
<comment type="cofactor">
    <cofactor evidence="2">
        <name>Zn(2+)</name>
        <dbReference type="ChEBI" id="CHEBI:29105"/>
    </cofactor>
</comment>
<keyword evidence="5" id="KW-0479">Metal-binding</keyword>
<comment type="caution">
    <text evidence="8">The sequence shown here is derived from an EMBL/GenBank/DDBJ whole genome shotgun (WGS) entry which is preliminary data.</text>
</comment>
<dbReference type="EMBL" id="QEOP01000001">
    <property type="protein sequence ID" value="PVZ95707.1"/>
    <property type="molecule type" value="Genomic_DNA"/>
</dbReference>
<dbReference type="InterPro" id="IPR036409">
    <property type="entry name" value="Aldolase_II/adducin_N_sf"/>
</dbReference>